<dbReference type="Pfam" id="PF20478">
    <property type="entry name" value="P2RX7_C"/>
    <property type="match status" value="1"/>
</dbReference>
<evidence type="ECO:0000313" key="2">
    <source>
        <dbReference type="Ensembl" id="ENSAOCP00000041417.1"/>
    </source>
</evidence>
<reference evidence="2 3" key="1">
    <citation type="submission" date="2022-01" db="EMBL/GenBank/DDBJ databases">
        <title>A chromosome-scale genome assembly of the false clownfish, Amphiprion ocellaris.</title>
        <authorList>
            <person name="Ryu T."/>
        </authorList>
    </citation>
    <scope>NUCLEOTIDE SEQUENCE [LARGE SCALE GENOMIC DNA]</scope>
</reference>
<proteinExistence type="predicted"/>
<keyword evidence="3" id="KW-1185">Reference proteome</keyword>
<dbReference type="PANTHER" id="PTHR36981">
    <property type="entry name" value="ZGC:195170"/>
    <property type="match status" value="1"/>
</dbReference>
<reference evidence="2" key="2">
    <citation type="submission" date="2025-08" db="UniProtKB">
        <authorList>
            <consortium name="Ensembl"/>
        </authorList>
    </citation>
    <scope>IDENTIFICATION</scope>
</reference>
<dbReference type="Proteomes" id="UP001501940">
    <property type="component" value="Chromosome 10"/>
</dbReference>
<accession>A0AAQ5XKR1</accession>
<sequence length="191" mass="22178">MSDYESEEENIDRSTQPMGYLYEPEYTDEEMCQIALQRAERERVDREVEVEAGATAGVARSRVTDNWWCTCFKCEIMPTEVECYCCHEWELIMPQMQDLSIHEDVDVPAQVCIINHHVLPALLNAGVLQTFFHYRLIAYRIVMEWALKGEKLGAGNRRVLPSCVVELIRKTYPSPNGQYAGVQRRTYCFIQ</sequence>
<feature type="domain" description="P2X purinoreceptor 7 intracellular" evidence="1">
    <location>
        <begin position="133"/>
        <end position="182"/>
    </location>
</feature>
<name>A0AAQ5XKR1_AMPOC</name>
<reference evidence="2" key="3">
    <citation type="submission" date="2025-09" db="UniProtKB">
        <authorList>
            <consortium name="Ensembl"/>
        </authorList>
    </citation>
    <scope>IDENTIFICATION</scope>
</reference>
<evidence type="ECO:0000313" key="3">
    <source>
        <dbReference type="Proteomes" id="UP001501940"/>
    </source>
</evidence>
<dbReference type="InterPro" id="IPR046815">
    <property type="entry name" value="P2RX7_C"/>
</dbReference>
<protein>
    <recommendedName>
        <fullName evidence="1">P2X purinoreceptor 7 intracellular domain-containing protein</fullName>
    </recommendedName>
</protein>
<dbReference type="Ensembl" id="ENSAOCT00000051678.1">
    <property type="protein sequence ID" value="ENSAOCP00000041417.1"/>
    <property type="gene ID" value="ENSAOCG00000033768.1"/>
</dbReference>
<evidence type="ECO:0000259" key="1">
    <source>
        <dbReference type="Pfam" id="PF20478"/>
    </source>
</evidence>
<dbReference type="GeneTree" id="ENSGT00990000210183"/>
<organism evidence="2 3">
    <name type="scientific">Amphiprion ocellaris</name>
    <name type="common">Clown anemonefish</name>
    <dbReference type="NCBI Taxonomy" id="80972"/>
    <lineage>
        <taxon>Eukaryota</taxon>
        <taxon>Metazoa</taxon>
        <taxon>Chordata</taxon>
        <taxon>Craniata</taxon>
        <taxon>Vertebrata</taxon>
        <taxon>Euteleostomi</taxon>
        <taxon>Actinopterygii</taxon>
        <taxon>Neopterygii</taxon>
        <taxon>Teleostei</taxon>
        <taxon>Neoteleostei</taxon>
        <taxon>Acanthomorphata</taxon>
        <taxon>Ovalentaria</taxon>
        <taxon>Pomacentridae</taxon>
        <taxon>Amphiprion</taxon>
    </lineage>
</organism>
<dbReference type="AlphaFoldDB" id="A0AAQ5XKR1"/>
<dbReference type="PANTHER" id="PTHR36981:SF1">
    <property type="entry name" value="P2X PURINORECEPTOR 7 INTRACELLULAR DOMAIN-CONTAINING PROTEIN"/>
    <property type="match status" value="1"/>
</dbReference>